<feature type="transmembrane region" description="Helical" evidence="1">
    <location>
        <begin position="134"/>
        <end position="157"/>
    </location>
</feature>
<feature type="transmembrane region" description="Helical" evidence="1">
    <location>
        <begin position="12"/>
        <end position="33"/>
    </location>
</feature>
<proteinExistence type="predicted"/>
<dbReference type="InParanoid" id="H1Z3A1"/>
<reference evidence="2 3" key="1">
    <citation type="submission" date="2011-10" db="EMBL/GenBank/DDBJ databases">
        <title>The Improved High-Quality Draft genome of Methanoplanus limicola DSM 2279.</title>
        <authorList>
            <consortium name="US DOE Joint Genome Institute (JGI-PGF)"/>
            <person name="Lucas S."/>
            <person name="Copeland A."/>
            <person name="Lapidus A."/>
            <person name="Glavina del Rio T."/>
            <person name="Dalin E."/>
            <person name="Tice H."/>
            <person name="Bruce D."/>
            <person name="Goodwin L."/>
            <person name="Pitluck S."/>
            <person name="Peters L."/>
            <person name="Mikhailova N."/>
            <person name="Lu M."/>
            <person name="Kyrpides N."/>
            <person name="Mavromatis K."/>
            <person name="Ivanova N."/>
            <person name="Markowitz V."/>
            <person name="Cheng J.-F."/>
            <person name="Hugenholtz P."/>
            <person name="Woyke T."/>
            <person name="Wu D."/>
            <person name="Wirth R."/>
            <person name="Brambilla E.-M."/>
            <person name="Klenk H.-P."/>
            <person name="Eisen J.A."/>
        </authorList>
    </citation>
    <scope>NUCLEOTIDE SEQUENCE [LARGE SCALE GENOMIC DNA]</scope>
    <source>
        <strain evidence="2 3">DSM 2279</strain>
    </source>
</reference>
<dbReference type="Proteomes" id="UP000005741">
    <property type="component" value="Chromosome"/>
</dbReference>
<evidence type="ECO:0000313" key="2">
    <source>
        <dbReference type="EMBL" id="EHQ36516.1"/>
    </source>
</evidence>
<dbReference type="AlphaFoldDB" id="H1Z3A1"/>
<dbReference type="RefSeq" id="WP_004078865.1">
    <property type="nucleotide sequence ID" value="NZ_CM001436.1"/>
</dbReference>
<evidence type="ECO:0000313" key="3">
    <source>
        <dbReference type="Proteomes" id="UP000005741"/>
    </source>
</evidence>
<name>H1Z3A1_9EURY</name>
<feature type="transmembrane region" description="Helical" evidence="1">
    <location>
        <begin position="63"/>
        <end position="87"/>
    </location>
</feature>
<organism evidence="2 3">
    <name type="scientific">Methanoplanus limicola DSM 2279</name>
    <dbReference type="NCBI Taxonomy" id="937775"/>
    <lineage>
        <taxon>Archaea</taxon>
        <taxon>Methanobacteriati</taxon>
        <taxon>Methanobacteriota</taxon>
        <taxon>Stenosarchaea group</taxon>
        <taxon>Methanomicrobia</taxon>
        <taxon>Methanomicrobiales</taxon>
        <taxon>Methanomicrobiaceae</taxon>
        <taxon>Methanoplanus</taxon>
    </lineage>
</organism>
<feature type="transmembrane region" description="Helical" evidence="1">
    <location>
        <begin position="93"/>
        <end position="113"/>
    </location>
</feature>
<keyword evidence="3" id="KW-1185">Reference proteome</keyword>
<keyword evidence="1" id="KW-0472">Membrane</keyword>
<dbReference type="STRING" id="937775.Metlim_2469"/>
<gene>
    <name evidence="2" type="ORF">Metlim_2469</name>
</gene>
<dbReference type="OrthoDB" id="112348at2157"/>
<dbReference type="HOGENOM" id="CLU_1465098_0_0_2"/>
<sequence length="190" mass="20252">MELSTINRRIAVTAGLGIAAVITALLTVLMSGGDPGADVIGISLVIIVGITLVAVIKTVEKKNILYICLIIGLLMLVAGSALAVIPASGDNSASFSAMAIMGLIMALIAAVSLRKPVDYDIRDERTLKVGTWAISYSWYLAYLMVILMFWLSFFGIAALSAEAVLGVLMLLMPVSAAVFQWYFSKRGDVY</sequence>
<protein>
    <submittedName>
        <fullName evidence="2">Uncharacterized protein</fullName>
    </submittedName>
</protein>
<evidence type="ECO:0000256" key="1">
    <source>
        <dbReference type="SAM" id="Phobius"/>
    </source>
</evidence>
<accession>H1Z3A1</accession>
<feature type="transmembrane region" description="Helical" evidence="1">
    <location>
        <begin position="163"/>
        <end position="183"/>
    </location>
</feature>
<keyword evidence="1" id="KW-1133">Transmembrane helix</keyword>
<feature type="transmembrane region" description="Helical" evidence="1">
    <location>
        <begin position="39"/>
        <end position="56"/>
    </location>
</feature>
<keyword evidence="1" id="KW-0812">Transmembrane</keyword>
<dbReference type="EMBL" id="CM001436">
    <property type="protein sequence ID" value="EHQ36516.1"/>
    <property type="molecule type" value="Genomic_DNA"/>
</dbReference>